<sequence>MTRYIAYAVARGEALRDIDGIAIPEPTAAALAAAGGALVRTVYLAVDAVDDESADNGTTGAAHAADDAADAAVIGTTATAAASPSVASLLGYHRPHTAQQKLTAIGGDRALWGGLIAFAERQSLAEPDVAVVKYDITEPDVTNDGPVSANRAAAGKTADVAASAPNGDAAATSMSGITGKPTTAVAAADAPLTATDSPLPATDAAAHYRQTTEFTCGPVAVLTAMHRLGITPKPTRAEELQMWREATIAVACEPYGLALAAERRGAHPTIRVSHTGPALHPDSKLGLLDPAMARDTQLAFARQAREAGIPVTVGPFDADDIARIVDDGHIAVVLIDELHMHGEACPHWVTVTGRDPATGALLIDDPWTDAEYGETAVDAFQLPIRPADLELMIHYDEPRSAQAMLVF</sequence>
<comment type="caution">
    <text evidence="2">The sequence shown here is derived from an EMBL/GenBank/DDBJ whole genome shotgun (WGS) entry which is preliminary data.</text>
</comment>
<dbReference type="EMBL" id="JAFEJT020000002">
    <property type="protein sequence ID" value="MCH9274831.1"/>
    <property type="molecule type" value="Genomic_DNA"/>
</dbReference>
<protein>
    <submittedName>
        <fullName evidence="2">Peptidase C39 family protein</fullName>
    </submittedName>
</protein>
<feature type="region of interest" description="Disordered" evidence="1">
    <location>
        <begin position="156"/>
        <end position="176"/>
    </location>
</feature>
<keyword evidence="3" id="KW-1185">Reference proteome</keyword>
<proteinExistence type="predicted"/>
<dbReference type="Proteomes" id="UP000710815">
    <property type="component" value="Unassembled WGS sequence"/>
</dbReference>
<dbReference type="InterPro" id="IPR021770">
    <property type="entry name" value="DUF3335"/>
</dbReference>
<name>A0ABS9VRX2_9BIFI</name>
<reference evidence="2 3" key="1">
    <citation type="journal article" date="2021" name="Environ. Microbiol.">
        <title>Genetic insights into the dark matter of the mammalian gut microbiota through targeted genome reconstruction.</title>
        <authorList>
            <person name="Lugli G.A."/>
            <person name="Alessandri G."/>
            <person name="Milani C."/>
            <person name="Viappiani A."/>
            <person name="Fontana F."/>
            <person name="Tarracchini C."/>
            <person name="Mancabelli L."/>
            <person name="Argentini C."/>
            <person name="Ruiz L."/>
            <person name="Margolles A."/>
            <person name="van Sinderen D."/>
            <person name="Turroni F."/>
            <person name="Ventura M."/>
        </authorList>
    </citation>
    <scope>NUCLEOTIDE SEQUENCE [LARGE SCALE GENOMIC DNA]</scope>
    <source>
        <strain evidence="2 3">MA1</strain>
    </source>
</reference>
<accession>A0ABS9VRX2</accession>
<evidence type="ECO:0000313" key="3">
    <source>
        <dbReference type="Proteomes" id="UP000710815"/>
    </source>
</evidence>
<reference evidence="2 3" key="2">
    <citation type="journal article" date="2021" name="Syst. Appl. Microbiol.">
        <title>Phylogenetic classification of ten novel species belonging to the genus Bifidobacterium comprising B. phasiani sp. nov., B. pongonis sp. nov., B. saguinibicoloris sp. nov., B. colobi sp. nov., B. simiiventris sp. nov., B. santillanense sp. nov., B. miconis sp. nov., B. amazonense sp. nov., B. pluvialisilvae sp. nov., and B. miconisargentati sp. nov.</title>
        <authorList>
            <person name="Lugli G.A."/>
            <person name="Calvete-Torre I."/>
            <person name="Alessandri G."/>
            <person name="Milani C."/>
            <person name="Turroni F."/>
            <person name="Laiolo P."/>
            <person name="Ossiprandi M.C."/>
            <person name="Margolles A."/>
            <person name="Ruiz L."/>
            <person name="Ventura M."/>
        </authorList>
    </citation>
    <scope>NUCLEOTIDE SEQUENCE [LARGE SCALE GENOMIC DNA]</scope>
    <source>
        <strain evidence="2 3">MA1</strain>
    </source>
</reference>
<dbReference type="Pfam" id="PF11814">
    <property type="entry name" value="DUF3335"/>
    <property type="match status" value="1"/>
</dbReference>
<evidence type="ECO:0000256" key="1">
    <source>
        <dbReference type="SAM" id="MobiDB-lite"/>
    </source>
</evidence>
<dbReference type="RefSeq" id="WP_241512675.1">
    <property type="nucleotide sequence ID" value="NZ_JAFEJT020000002.1"/>
</dbReference>
<organism evidence="2 3">
    <name type="scientific">Bifidobacterium amazonense</name>
    <dbReference type="NCBI Taxonomy" id="2809027"/>
    <lineage>
        <taxon>Bacteria</taxon>
        <taxon>Bacillati</taxon>
        <taxon>Actinomycetota</taxon>
        <taxon>Actinomycetes</taxon>
        <taxon>Bifidobacteriales</taxon>
        <taxon>Bifidobacteriaceae</taxon>
        <taxon>Bifidobacterium</taxon>
    </lineage>
</organism>
<gene>
    <name evidence="2" type="ORF">JS533_000810</name>
</gene>
<evidence type="ECO:0000313" key="2">
    <source>
        <dbReference type="EMBL" id="MCH9274831.1"/>
    </source>
</evidence>